<dbReference type="AlphaFoldDB" id="A0AAE3DZF5"/>
<dbReference type="CDD" id="cd00090">
    <property type="entry name" value="HTH_ARSR"/>
    <property type="match status" value="1"/>
</dbReference>
<dbReference type="PRINTS" id="PR00778">
    <property type="entry name" value="HTHARSR"/>
</dbReference>
<gene>
    <name evidence="6" type="ORF">LKE05_08475</name>
</gene>
<feature type="domain" description="HTH arsR-type" evidence="5">
    <location>
        <begin position="22"/>
        <end position="115"/>
    </location>
</feature>
<organism evidence="6 7">
    <name type="scientific">Hominilimicola fabiformis</name>
    <dbReference type="NCBI Taxonomy" id="2885356"/>
    <lineage>
        <taxon>Bacteria</taxon>
        <taxon>Bacillati</taxon>
        <taxon>Bacillota</taxon>
        <taxon>Clostridia</taxon>
        <taxon>Eubacteriales</taxon>
        <taxon>Oscillospiraceae</taxon>
        <taxon>Hominilimicola</taxon>
    </lineage>
</organism>
<dbReference type="SUPFAM" id="SSF46785">
    <property type="entry name" value="Winged helix' DNA-binding domain"/>
    <property type="match status" value="1"/>
</dbReference>
<dbReference type="InterPro" id="IPR011991">
    <property type="entry name" value="ArsR-like_HTH"/>
</dbReference>
<dbReference type="InterPro" id="IPR036390">
    <property type="entry name" value="WH_DNA-bd_sf"/>
</dbReference>
<dbReference type="Pfam" id="PF01022">
    <property type="entry name" value="HTH_5"/>
    <property type="match status" value="1"/>
</dbReference>
<evidence type="ECO:0000259" key="5">
    <source>
        <dbReference type="PROSITE" id="PS50987"/>
    </source>
</evidence>
<dbReference type="InterPro" id="IPR001845">
    <property type="entry name" value="HTH_ArsR_DNA-bd_dom"/>
</dbReference>
<evidence type="ECO:0000256" key="3">
    <source>
        <dbReference type="ARBA" id="ARBA00023163"/>
    </source>
</evidence>
<dbReference type="SMART" id="SM00418">
    <property type="entry name" value="HTH_ARSR"/>
    <property type="match status" value="1"/>
</dbReference>
<keyword evidence="1" id="KW-0805">Transcription regulation</keyword>
<evidence type="ECO:0000256" key="1">
    <source>
        <dbReference type="ARBA" id="ARBA00023015"/>
    </source>
</evidence>
<dbReference type="PANTHER" id="PTHR43132:SF6">
    <property type="entry name" value="HTH-TYPE TRANSCRIPTIONAL REPRESSOR CZRA"/>
    <property type="match status" value="1"/>
</dbReference>
<protein>
    <submittedName>
        <fullName evidence="6">Metalloregulator ArsR/SmtB family transcription factor</fullName>
    </submittedName>
</protein>
<name>A0AAE3DZF5_9FIRM</name>
<keyword evidence="4" id="KW-0105">Cadmium resistance</keyword>
<dbReference type="InterPro" id="IPR036388">
    <property type="entry name" value="WH-like_DNA-bd_sf"/>
</dbReference>
<evidence type="ECO:0000256" key="4">
    <source>
        <dbReference type="ARBA" id="ARBA00043263"/>
    </source>
</evidence>
<dbReference type="PROSITE" id="PS00846">
    <property type="entry name" value="HTH_ARSR_1"/>
    <property type="match status" value="1"/>
</dbReference>
<dbReference type="EMBL" id="JAJEQM010000010">
    <property type="protein sequence ID" value="MCC2210823.1"/>
    <property type="molecule type" value="Genomic_DNA"/>
</dbReference>
<sequence>MDKCSTCQYNPQILDRLKNQLPDEDVTDKLSEMFKVFGDSTRIRILWTLFDKELCVYDIANALGMSQSAISHQLKTLKQARLIKSRRDGKNAFYSIDDDHVKKIIEQMLIHIEEN</sequence>
<dbReference type="Proteomes" id="UP001198242">
    <property type="component" value="Unassembled WGS sequence"/>
</dbReference>
<dbReference type="PANTHER" id="PTHR43132">
    <property type="entry name" value="ARSENICAL RESISTANCE OPERON REPRESSOR ARSR-RELATED"/>
    <property type="match status" value="1"/>
</dbReference>
<comment type="caution">
    <text evidence="6">The sequence shown here is derived from an EMBL/GenBank/DDBJ whole genome shotgun (WGS) entry which is preliminary data.</text>
</comment>
<keyword evidence="2" id="KW-0238">DNA-binding</keyword>
<reference evidence="6 7" key="1">
    <citation type="submission" date="2021-10" db="EMBL/GenBank/DDBJ databases">
        <title>Anaerobic single-cell dispensing facilitates the cultivation of human gut bacteria.</title>
        <authorList>
            <person name="Afrizal A."/>
        </authorList>
    </citation>
    <scope>NUCLEOTIDE SEQUENCE [LARGE SCALE GENOMIC DNA]</scope>
    <source>
        <strain evidence="6 7">CLA-AA-H232</strain>
    </source>
</reference>
<dbReference type="GO" id="GO:0046686">
    <property type="term" value="P:response to cadmium ion"/>
    <property type="evidence" value="ECO:0007669"/>
    <property type="project" value="UniProtKB-KW"/>
</dbReference>
<evidence type="ECO:0000313" key="7">
    <source>
        <dbReference type="Proteomes" id="UP001198242"/>
    </source>
</evidence>
<dbReference type="NCBIfam" id="NF033788">
    <property type="entry name" value="HTH_metalloreg"/>
    <property type="match status" value="1"/>
</dbReference>
<dbReference type="GO" id="GO:0003700">
    <property type="term" value="F:DNA-binding transcription factor activity"/>
    <property type="evidence" value="ECO:0007669"/>
    <property type="project" value="InterPro"/>
</dbReference>
<dbReference type="InterPro" id="IPR018334">
    <property type="entry name" value="ArsR_HTH"/>
</dbReference>
<evidence type="ECO:0000256" key="2">
    <source>
        <dbReference type="ARBA" id="ARBA00023125"/>
    </source>
</evidence>
<proteinExistence type="predicted"/>
<keyword evidence="3" id="KW-0804">Transcription</keyword>
<dbReference type="InterPro" id="IPR051011">
    <property type="entry name" value="Metal_resp_trans_reg"/>
</dbReference>
<dbReference type="RefSeq" id="WP_022229150.1">
    <property type="nucleotide sequence ID" value="NZ_JAJEQM010000010.1"/>
</dbReference>
<dbReference type="PROSITE" id="PS50987">
    <property type="entry name" value="HTH_ARSR_2"/>
    <property type="match status" value="1"/>
</dbReference>
<accession>A0AAE3DZF5</accession>
<keyword evidence="7" id="KW-1185">Reference proteome</keyword>
<dbReference type="Gene3D" id="1.10.10.10">
    <property type="entry name" value="Winged helix-like DNA-binding domain superfamily/Winged helix DNA-binding domain"/>
    <property type="match status" value="1"/>
</dbReference>
<dbReference type="GO" id="GO:0003677">
    <property type="term" value="F:DNA binding"/>
    <property type="evidence" value="ECO:0007669"/>
    <property type="project" value="UniProtKB-KW"/>
</dbReference>
<evidence type="ECO:0000313" key="6">
    <source>
        <dbReference type="EMBL" id="MCC2210823.1"/>
    </source>
</evidence>